<evidence type="ECO:0000313" key="9">
    <source>
        <dbReference type="Proteomes" id="UP000243494"/>
    </source>
</evidence>
<dbReference type="RefSeq" id="WP_095406508.1">
    <property type="nucleotide sequence ID" value="NZ_NOJZ02000050.1"/>
</dbReference>
<comment type="similarity">
    <text evidence="6 7">Belongs to the class I-like SAM-binding methyltransferase superfamily. C5-methyltransferase family.</text>
</comment>
<evidence type="ECO:0000313" key="8">
    <source>
        <dbReference type="EMBL" id="RDY22473.1"/>
    </source>
</evidence>
<dbReference type="NCBIfam" id="TIGR00675">
    <property type="entry name" value="dcm"/>
    <property type="match status" value="1"/>
</dbReference>
<comment type="caution">
    <text evidence="8">The sequence shown here is derived from an EMBL/GenBank/DDBJ whole genome shotgun (WGS) entry which is preliminary data.</text>
</comment>
<name>A0A371IPS7_9FIRM</name>
<dbReference type="InterPro" id="IPR050390">
    <property type="entry name" value="C5-Methyltransferase"/>
</dbReference>
<evidence type="ECO:0000256" key="1">
    <source>
        <dbReference type="ARBA" id="ARBA00011975"/>
    </source>
</evidence>
<dbReference type="InterPro" id="IPR029063">
    <property type="entry name" value="SAM-dependent_MTases_sf"/>
</dbReference>
<dbReference type="GO" id="GO:0032259">
    <property type="term" value="P:methylation"/>
    <property type="evidence" value="ECO:0007669"/>
    <property type="project" value="UniProtKB-KW"/>
</dbReference>
<dbReference type="GO" id="GO:0009307">
    <property type="term" value="P:DNA restriction-modification system"/>
    <property type="evidence" value="ECO:0007669"/>
    <property type="project" value="UniProtKB-KW"/>
</dbReference>
<dbReference type="PANTHER" id="PTHR10629:SF52">
    <property type="entry name" value="DNA (CYTOSINE-5)-METHYLTRANSFERASE 1"/>
    <property type="match status" value="1"/>
</dbReference>
<sequence length="353" mass="40007">MYKVIDLFSGIGGLSLGFRLEGFEISIANEIDASIAESYKKNHPETYVINQDITELEIESVFKDFHNSNNTIVIGGPPCQGFSQKGSRLGLDDTRNYLFKYFFNVVDYVKPQYFVMENVPNMLTACNGYFKNEIVSLFNKIGYSIDYGILNSYDYGVPQERRRAFILGKKGDIKLNLPKPIDTKVSAWDAISDLSYLESGEGEFLQDYKINSNTSYQKLMRCNSKILYNHTVTKHSELALERLKLIPPEQGREVLPPEHITGSIFSGTWSRIIKSKPSVTITTRFDTPSSGRFSHPYLNRAITVREAARLQSFPDDIIFYGNKSSQMKQVGNAVPPLLAQEIAKKIKKDINND</sequence>
<dbReference type="PROSITE" id="PS51679">
    <property type="entry name" value="SAM_MT_C5"/>
    <property type="match status" value="1"/>
</dbReference>
<evidence type="ECO:0000256" key="2">
    <source>
        <dbReference type="ARBA" id="ARBA00022603"/>
    </source>
</evidence>
<keyword evidence="5" id="KW-0680">Restriction system</keyword>
<dbReference type="InterPro" id="IPR001525">
    <property type="entry name" value="C5_MeTfrase"/>
</dbReference>
<evidence type="ECO:0000256" key="3">
    <source>
        <dbReference type="ARBA" id="ARBA00022679"/>
    </source>
</evidence>
<evidence type="ECO:0000256" key="6">
    <source>
        <dbReference type="PROSITE-ProRule" id="PRU01016"/>
    </source>
</evidence>
<dbReference type="Gene3D" id="3.40.50.150">
    <property type="entry name" value="Vaccinia Virus protein VP39"/>
    <property type="match status" value="1"/>
</dbReference>
<dbReference type="Gene3D" id="3.90.120.10">
    <property type="entry name" value="DNA Methylase, subunit A, domain 2"/>
    <property type="match status" value="1"/>
</dbReference>
<dbReference type="InterPro" id="IPR031303">
    <property type="entry name" value="C5_meth_CS"/>
</dbReference>
<dbReference type="Pfam" id="PF00145">
    <property type="entry name" value="DNA_methylase"/>
    <property type="match status" value="1"/>
</dbReference>
<dbReference type="GO" id="GO:0044027">
    <property type="term" value="P:negative regulation of gene expression via chromosomal CpG island methylation"/>
    <property type="evidence" value="ECO:0007669"/>
    <property type="project" value="TreeGrafter"/>
</dbReference>
<dbReference type="OrthoDB" id="9813719at2"/>
<dbReference type="SUPFAM" id="SSF53335">
    <property type="entry name" value="S-adenosyl-L-methionine-dependent methyltransferases"/>
    <property type="match status" value="1"/>
</dbReference>
<keyword evidence="4 6" id="KW-0949">S-adenosyl-L-methionine</keyword>
<feature type="active site" evidence="6">
    <location>
        <position position="79"/>
    </location>
</feature>
<protein>
    <recommendedName>
        <fullName evidence="1">DNA (cytosine-5-)-methyltransferase</fullName>
        <ecNumber evidence="1">2.1.1.37</ecNumber>
    </recommendedName>
</protein>
<reference evidence="8 9" key="1">
    <citation type="journal article" date="2017" name="Genome Announc.">
        <title>Draft Genome Sequence of Romboutsia maritimum sp. nov. Strain CCRI-22766(T), Isolated from Coastal Estuarine Mud.</title>
        <authorList>
            <person name="Maheux A.F."/>
            <person name="Boudreau D.K."/>
            <person name="Berube E."/>
            <person name="Boissinot M."/>
            <person name="Raymond F."/>
            <person name="Brodeur S."/>
            <person name="Corbeil J."/>
            <person name="Brightwell G."/>
            <person name="Broda D."/>
            <person name="Omar R.F."/>
            <person name="Bergeron M.G."/>
        </authorList>
    </citation>
    <scope>NUCLEOTIDE SEQUENCE [LARGE SCALE GENOMIC DNA]</scope>
    <source>
        <strain evidence="8 9">CCRI-22766</strain>
    </source>
</reference>
<evidence type="ECO:0000256" key="7">
    <source>
        <dbReference type="RuleBase" id="RU000416"/>
    </source>
</evidence>
<dbReference type="CDD" id="cd00315">
    <property type="entry name" value="Cyt_C5_DNA_methylase"/>
    <property type="match status" value="1"/>
</dbReference>
<dbReference type="PANTHER" id="PTHR10629">
    <property type="entry name" value="CYTOSINE-SPECIFIC METHYLTRANSFERASE"/>
    <property type="match status" value="1"/>
</dbReference>
<organism evidence="8 9">
    <name type="scientific">Romboutsia maritimum</name>
    <dbReference type="NCBI Taxonomy" id="2020948"/>
    <lineage>
        <taxon>Bacteria</taxon>
        <taxon>Bacillati</taxon>
        <taxon>Bacillota</taxon>
        <taxon>Clostridia</taxon>
        <taxon>Peptostreptococcales</taxon>
        <taxon>Peptostreptococcaceae</taxon>
        <taxon>Romboutsia</taxon>
    </lineage>
</organism>
<dbReference type="PROSITE" id="PS00095">
    <property type="entry name" value="C5_MTASE_2"/>
    <property type="match status" value="1"/>
</dbReference>
<evidence type="ECO:0000256" key="4">
    <source>
        <dbReference type="ARBA" id="ARBA00022691"/>
    </source>
</evidence>
<dbReference type="GO" id="GO:0003677">
    <property type="term" value="F:DNA binding"/>
    <property type="evidence" value="ECO:0007669"/>
    <property type="project" value="TreeGrafter"/>
</dbReference>
<gene>
    <name evidence="8" type="ORF">CHF27_013225</name>
</gene>
<proteinExistence type="inferred from homology"/>
<dbReference type="AlphaFoldDB" id="A0A371IPS7"/>
<accession>A0A371IPS7</accession>
<keyword evidence="3 6" id="KW-0808">Transferase</keyword>
<keyword evidence="2 6" id="KW-0489">Methyltransferase</keyword>
<dbReference type="GO" id="GO:0003886">
    <property type="term" value="F:DNA (cytosine-5-)-methyltransferase activity"/>
    <property type="evidence" value="ECO:0007669"/>
    <property type="project" value="UniProtKB-EC"/>
</dbReference>
<evidence type="ECO:0000256" key="5">
    <source>
        <dbReference type="ARBA" id="ARBA00022747"/>
    </source>
</evidence>
<dbReference type="EMBL" id="NOJZ02000050">
    <property type="protein sequence ID" value="RDY22473.1"/>
    <property type="molecule type" value="Genomic_DNA"/>
</dbReference>
<dbReference type="EC" id="2.1.1.37" evidence="1"/>
<dbReference type="Proteomes" id="UP000243494">
    <property type="component" value="Unassembled WGS sequence"/>
</dbReference>
<keyword evidence="9" id="KW-1185">Reference proteome</keyword>
<dbReference type="PRINTS" id="PR00105">
    <property type="entry name" value="C5METTRFRASE"/>
</dbReference>